<dbReference type="VEuPathDB" id="FungiDB:SPPG_00914"/>
<feature type="compositionally biased region" description="Basic and acidic residues" evidence="3">
    <location>
        <begin position="450"/>
        <end position="464"/>
    </location>
</feature>
<dbReference type="PANTHER" id="PTHR36754">
    <property type="entry name" value="E3 UBIQUITIN-PROTEIN LIGASE TRIM37"/>
    <property type="match status" value="1"/>
</dbReference>
<evidence type="ECO:0000313" key="6">
    <source>
        <dbReference type="EMBL" id="KND03429.1"/>
    </source>
</evidence>
<dbReference type="GO" id="GO:0016235">
    <property type="term" value="C:aggresome"/>
    <property type="evidence" value="ECO:0007669"/>
    <property type="project" value="TreeGrafter"/>
</dbReference>
<feature type="compositionally biased region" description="Low complexity" evidence="3">
    <location>
        <begin position="939"/>
        <end position="957"/>
    </location>
</feature>
<feature type="compositionally biased region" description="Low complexity" evidence="3">
    <location>
        <begin position="781"/>
        <end position="795"/>
    </location>
</feature>
<name>A0A0L0HRC4_SPIPD</name>
<feature type="compositionally biased region" description="Polar residues" evidence="3">
    <location>
        <begin position="419"/>
        <end position="439"/>
    </location>
</feature>
<evidence type="ECO:0000256" key="2">
    <source>
        <dbReference type="PROSITE-ProRule" id="PRU00024"/>
    </source>
</evidence>
<dbReference type="Gene3D" id="2.60.210.10">
    <property type="entry name" value="Apoptosis, Tumor Necrosis Factor Receptor Associated Protein 2, Chain A"/>
    <property type="match status" value="1"/>
</dbReference>
<dbReference type="SUPFAM" id="SSF57845">
    <property type="entry name" value="B-box zinc-binding domain"/>
    <property type="match status" value="1"/>
</dbReference>
<evidence type="ECO:0000313" key="7">
    <source>
        <dbReference type="Proteomes" id="UP000053201"/>
    </source>
</evidence>
<feature type="region of interest" description="Disordered" evidence="3">
    <location>
        <begin position="664"/>
        <end position="726"/>
    </location>
</feature>
<reference evidence="6 7" key="1">
    <citation type="submission" date="2009-08" db="EMBL/GenBank/DDBJ databases">
        <title>The Genome Sequence of Spizellomyces punctatus strain DAOM BR117.</title>
        <authorList>
            <consortium name="The Broad Institute Genome Sequencing Platform"/>
            <person name="Russ C."/>
            <person name="Cuomo C."/>
            <person name="Shea T."/>
            <person name="Young S.K."/>
            <person name="Zeng Q."/>
            <person name="Koehrsen M."/>
            <person name="Haas B."/>
            <person name="Borodovsky M."/>
            <person name="Guigo R."/>
            <person name="Alvarado L."/>
            <person name="Berlin A."/>
            <person name="Bochicchio J."/>
            <person name="Borenstein D."/>
            <person name="Chapman S."/>
            <person name="Chen Z."/>
            <person name="Engels R."/>
            <person name="Freedman E."/>
            <person name="Gellesch M."/>
            <person name="Goldberg J."/>
            <person name="Griggs A."/>
            <person name="Gujja S."/>
            <person name="Heiman D."/>
            <person name="Hepburn T."/>
            <person name="Howarth C."/>
            <person name="Jen D."/>
            <person name="Larson L."/>
            <person name="Lewis B."/>
            <person name="Mehta T."/>
            <person name="Park D."/>
            <person name="Pearson M."/>
            <person name="Roberts A."/>
            <person name="Saif S."/>
            <person name="Shenoy N."/>
            <person name="Sisk P."/>
            <person name="Stolte C."/>
            <person name="Sykes S."/>
            <person name="Thomson T."/>
            <person name="Walk T."/>
            <person name="White J."/>
            <person name="Yandava C."/>
            <person name="Burger G."/>
            <person name="Gray M.W."/>
            <person name="Holland P.W.H."/>
            <person name="King N."/>
            <person name="Lang F.B.F."/>
            <person name="Roger A.J."/>
            <person name="Ruiz-Trillo I."/>
            <person name="Lander E."/>
            <person name="Nusbaum C."/>
        </authorList>
    </citation>
    <scope>NUCLEOTIDE SEQUENCE [LARGE SCALE GENOMIC DNA]</scope>
    <source>
        <strain evidence="6 7">DAOM BR117</strain>
    </source>
</reference>
<organism evidence="6 7">
    <name type="scientific">Spizellomyces punctatus (strain DAOM BR117)</name>
    <dbReference type="NCBI Taxonomy" id="645134"/>
    <lineage>
        <taxon>Eukaryota</taxon>
        <taxon>Fungi</taxon>
        <taxon>Fungi incertae sedis</taxon>
        <taxon>Chytridiomycota</taxon>
        <taxon>Chytridiomycota incertae sedis</taxon>
        <taxon>Chytridiomycetes</taxon>
        <taxon>Spizellomycetales</taxon>
        <taxon>Spizellomycetaceae</taxon>
        <taxon>Spizellomyces</taxon>
    </lineage>
</organism>
<dbReference type="Gene3D" id="3.30.40.10">
    <property type="entry name" value="Zinc/RING finger domain, C3HC4 (zinc finger)"/>
    <property type="match status" value="1"/>
</dbReference>
<sequence length="988" mass="111302">MCPSCSKVGCEACVKKWLTEEKSQCPHCRAPMIGSQLVQCRFIDDIVNHLRKAASDRAKHKDDLCLLHSAQLYYYCHDCREAICPDCAVIEAKHKEHKFEHLHVVYKTHRASVTAKTITLYEKIDDYRNLIRKVDGRISALKTAQRKLDNQHRDLLRNAQRRLDEQIDSRMALLTAHKERLTTETDLLGTTLETVHSHLLESSYSDLIKSSDDIIYMMKTQHPENPQEYTLPEVSCEFESDLVPNYDMGVFRIDKFRERQQSEDAVYSEPILVSGLMWRLKVYPSGNGKSQGLFLSVFVELVSGYPARSKYQYRVELVKHGSNTLSLNREFSSDFTPGECWGYNHFCRLDLLERDGYWDPNDDVLEFRYHVRAPTYAQKCRDLSHYIAVHIGDDVRPTLSDLTTNETNVRAVDEKKESASPNLELQGQQNSTSPSMSLPRTSINSSWSRSRTESRESYASRFDTDMEDAPSPPVRSRLFSRGDSPEDMLSFTTGRSISPMDYNSHPIPNRAITPPSPSDLRSSRNLSPPLSSPGDTPTTFSRSLLNENGQSRWPTRYEAWSRAYAEVMAQSEHSFFRNDTSRTARAAEADHHDNSGSHQHTADCCELDTNVSTSRWRPSSMSRDTSPAISNGKWNVDLPSQPHTPQSCRYRQSIEQQLDALRWRVRPAGSPPPRYGEDTTSSWRTEDGRHRSAPFGRTVDAEASSVRQRQPYKDPERLKMDERSSLANRHTALTSLTNLRSDMHEFETFVDSVTKEVRDFENLVETSARTDGPVSTNRPCSPENETSIPPSSSSSLVATGRQNTVSPALTAVDGETPATMTQRIYTSRLRRNSIPPGLKTLMETDTTVGSRLSVIPPTALALSSSPFTFSRTLNAADTITRDKQGRDWELWKPGEGLGVELCSDRAPPQMHHMEMYRRREVDAAGYGRSESSPILAKPASSEATVSSSCSFSSEASFGEVVERSSSRAPLEQGNGKGKGKVGSELSID</sequence>
<dbReference type="PROSITE" id="PS50119">
    <property type="entry name" value="ZF_BBOX"/>
    <property type="match status" value="1"/>
</dbReference>
<accession>A0A0L0HRC4</accession>
<feature type="region of interest" description="Disordered" evidence="3">
    <location>
        <begin position="764"/>
        <end position="799"/>
    </location>
</feature>
<feature type="region of interest" description="Disordered" evidence="3">
    <location>
        <begin position="409"/>
        <end position="547"/>
    </location>
</feature>
<dbReference type="Proteomes" id="UP000053201">
    <property type="component" value="Unassembled WGS sequence"/>
</dbReference>
<dbReference type="GO" id="GO:0051865">
    <property type="term" value="P:protein autoubiquitination"/>
    <property type="evidence" value="ECO:0007669"/>
    <property type="project" value="TreeGrafter"/>
</dbReference>
<dbReference type="PROSITE" id="PS50144">
    <property type="entry name" value="MATH"/>
    <property type="match status" value="1"/>
</dbReference>
<dbReference type="Gene3D" id="3.30.160.60">
    <property type="entry name" value="Classic Zinc Finger"/>
    <property type="match status" value="1"/>
</dbReference>
<feature type="compositionally biased region" description="Low complexity" evidence="3">
    <location>
        <begin position="440"/>
        <end position="449"/>
    </location>
</feature>
<dbReference type="AlphaFoldDB" id="A0A0L0HRC4"/>
<dbReference type="Pfam" id="PF22486">
    <property type="entry name" value="MATH_2"/>
    <property type="match status" value="1"/>
</dbReference>
<keyword evidence="1" id="KW-0479">Metal-binding</keyword>
<evidence type="ECO:0000256" key="3">
    <source>
        <dbReference type="SAM" id="MobiDB-lite"/>
    </source>
</evidence>
<dbReference type="SUPFAM" id="SSF57850">
    <property type="entry name" value="RING/U-box"/>
    <property type="match status" value="1"/>
</dbReference>
<dbReference type="InterPro" id="IPR000315">
    <property type="entry name" value="Znf_B-box"/>
</dbReference>
<keyword evidence="2" id="KW-0863">Zinc-finger</keyword>
<dbReference type="InParanoid" id="A0A0L0HRC4"/>
<dbReference type="GO" id="GO:0070842">
    <property type="term" value="P:aggresome assembly"/>
    <property type="evidence" value="ECO:0007669"/>
    <property type="project" value="TreeGrafter"/>
</dbReference>
<dbReference type="PANTHER" id="PTHR36754:SF2">
    <property type="entry name" value="E3 UBIQUITIN-PROTEIN LIGASE TRIM37"/>
    <property type="match status" value="1"/>
</dbReference>
<dbReference type="GO" id="GO:0006513">
    <property type="term" value="P:protein monoubiquitination"/>
    <property type="evidence" value="ECO:0007669"/>
    <property type="project" value="TreeGrafter"/>
</dbReference>
<protein>
    <recommendedName>
        <fullName evidence="8">B box-type domain-containing protein</fullName>
    </recommendedName>
</protein>
<dbReference type="InterPro" id="IPR053003">
    <property type="entry name" value="TRIM_RBCC_E3_ubiq-ligases"/>
</dbReference>
<feature type="compositionally biased region" description="Basic and acidic residues" evidence="3">
    <location>
        <begin position="581"/>
        <end position="603"/>
    </location>
</feature>
<gene>
    <name evidence="6" type="ORF">SPPG_00914</name>
</gene>
<evidence type="ECO:0008006" key="8">
    <source>
        <dbReference type="Google" id="ProtNLM"/>
    </source>
</evidence>
<dbReference type="RefSeq" id="XP_016611468.1">
    <property type="nucleotide sequence ID" value="XM_016749242.1"/>
</dbReference>
<dbReference type="InterPro" id="IPR008974">
    <property type="entry name" value="TRAF-like"/>
</dbReference>
<dbReference type="InterPro" id="IPR037299">
    <property type="entry name" value="TRIM37_MATH"/>
</dbReference>
<dbReference type="InterPro" id="IPR013083">
    <property type="entry name" value="Znf_RING/FYVE/PHD"/>
</dbReference>
<dbReference type="EMBL" id="KQ257451">
    <property type="protein sequence ID" value="KND03429.1"/>
    <property type="molecule type" value="Genomic_DNA"/>
</dbReference>
<dbReference type="GO" id="GO:0061630">
    <property type="term" value="F:ubiquitin protein ligase activity"/>
    <property type="evidence" value="ECO:0007669"/>
    <property type="project" value="TreeGrafter"/>
</dbReference>
<dbReference type="STRING" id="645134.A0A0L0HRC4"/>
<dbReference type="GO" id="GO:0008270">
    <property type="term" value="F:zinc ion binding"/>
    <property type="evidence" value="ECO:0007669"/>
    <property type="project" value="UniProtKB-KW"/>
</dbReference>
<dbReference type="GO" id="GO:0005778">
    <property type="term" value="C:peroxisomal membrane"/>
    <property type="evidence" value="ECO:0007669"/>
    <property type="project" value="TreeGrafter"/>
</dbReference>
<dbReference type="OrthoDB" id="192247at2759"/>
<dbReference type="InterPro" id="IPR002083">
    <property type="entry name" value="MATH/TRAF_dom"/>
</dbReference>
<keyword evidence="2" id="KW-0862">Zinc</keyword>
<evidence type="ECO:0000259" key="4">
    <source>
        <dbReference type="PROSITE" id="PS50119"/>
    </source>
</evidence>
<feature type="domain" description="MATH" evidence="5">
    <location>
        <begin position="246"/>
        <end position="371"/>
    </location>
</feature>
<dbReference type="GeneID" id="27684614"/>
<feature type="region of interest" description="Disordered" evidence="3">
    <location>
        <begin position="929"/>
        <end position="988"/>
    </location>
</feature>
<evidence type="ECO:0000256" key="1">
    <source>
        <dbReference type="ARBA" id="ARBA00022723"/>
    </source>
</evidence>
<feature type="domain" description="B box-type" evidence="4">
    <location>
        <begin position="60"/>
        <end position="102"/>
    </location>
</feature>
<dbReference type="Pfam" id="PF00643">
    <property type="entry name" value="zf-B_box"/>
    <property type="match status" value="1"/>
</dbReference>
<feature type="compositionally biased region" description="Polar residues" evidence="3">
    <location>
        <begin position="534"/>
        <end position="547"/>
    </location>
</feature>
<feature type="compositionally biased region" description="Polar residues" evidence="3">
    <location>
        <begin position="764"/>
        <end position="779"/>
    </location>
</feature>
<dbReference type="SUPFAM" id="SSF49599">
    <property type="entry name" value="TRAF domain-like"/>
    <property type="match status" value="1"/>
</dbReference>
<proteinExistence type="predicted"/>
<dbReference type="SMART" id="SM00061">
    <property type="entry name" value="MATH"/>
    <property type="match status" value="1"/>
</dbReference>
<dbReference type="GO" id="GO:0005164">
    <property type="term" value="F:tumor necrosis factor receptor binding"/>
    <property type="evidence" value="ECO:0007669"/>
    <property type="project" value="TreeGrafter"/>
</dbReference>
<keyword evidence="7" id="KW-1185">Reference proteome</keyword>
<feature type="region of interest" description="Disordered" evidence="3">
    <location>
        <begin position="581"/>
        <end position="648"/>
    </location>
</feature>
<dbReference type="CDD" id="cd03773">
    <property type="entry name" value="MATH_TRIM37"/>
    <property type="match status" value="1"/>
</dbReference>
<dbReference type="eggNOG" id="KOG2177">
    <property type="taxonomic scope" value="Eukaryota"/>
</dbReference>
<dbReference type="GO" id="GO:0031625">
    <property type="term" value="F:ubiquitin protein ligase binding"/>
    <property type="evidence" value="ECO:0007669"/>
    <property type="project" value="TreeGrafter"/>
</dbReference>
<evidence type="ECO:0000259" key="5">
    <source>
        <dbReference type="PROSITE" id="PS50144"/>
    </source>
</evidence>
<feature type="compositionally biased region" description="Basic and acidic residues" evidence="3">
    <location>
        <begin position="711"/>
        <end position="724"/>
    </location>
</feature>
<dbReference type="CDD" id="cd16619">
    <property type="entry name" value="mRING-HC-C4C4_TRIM37_C-VIII"/>
    <property type="match status" value="1"/>
</dbReference>
<feature type="compositionally biased region" description="Low complexity" evidence="3">
    <location>
        <begin position="518"/>
        <end position="533"/>
    </location>
</feature>
<feature type="compositionally biased region" description="Polar residues" evidence="3">
    <location>
        <begin position="609"/>
        <end position="633"/>
    </location>
</feature>